<sequence>MTDDLSFLPLKVTKVGPTGKRTFDPDGKRRLIEACRRPGVSISGMALRAGVNVNQLHKWIRDDEREGAVDGVGAVECMEPAFMPVVTLGEVSRPVEAMVESAPVVARREPAAPVLRAPVPARLRAQLPNGVTLELECGGRDGALVKAMIEALGAR</sequence>
<comment type="caution">
    <text evidence="1">The sequence shown here is derived from an EMBL/GenBank/DDBJ whole genome shotgun (WGS) entry which is preliminary data.</text>
</comment>
<dbReference type="GO" id="GO:0006313">
    <property type="term" value="P:DNA transposition"/>
    <property type="evidence" value="ECO:0007669"/>
    <property type="project" value="InterPro"/>
</dbReference>
<dbReference type="RefSeq" id="WP_161125316.1">
    <property type="nucleotide sequence ID" value="NZ_VYSB01000009.1"/>
</dbReference>
<reference evidence="1 2" key="1">
    <citation type="submission" date="2019-09" db="EMBL/GenBank/DDBJ databases">
        <title>Identification of Malikia spinosa a prominent benzene-, toluene-, and ethylbenzene-degrading bacterium: enrichment, isolation and whole genome sequencing.</title>
        <authorList>
            <person name="Tancsics A."/>
            <person name="Revesz F."/>
            <person name="Kriszt B."/>
        </authorList>
    </citation>
    <scope>NUCLEOTIDE SEQUENCE [LARGE SCALE GENOMIC DNA]</scope>
    <source>
        <strain evidence="1 2">AB6</strain>
    </source>
</reference>
<dbReference type="SUPFAM" id="SSF46689">
    <property type="entry name" value="Homeodomain-like"/>
    <property type="match status" value="1"/>
</dbReference>
<evidence type="ECO:0000313" key="1">
    <source>
        <dbReference type="EMBL" id="MYZ52479.1"/>
    </source>
</evidence>
<dbReference type="NCBIfam" id="NF047595">
    <property type="entry name" value="IS66_ISRel24_TnpA"/>
    <property type="match status" value="1"/>
</dbReference>
<organism evidence="1 2">
    <name type="scientific">Malikia spinosa</name>
    <dbReference type="NCBI Taxonomy" id="86180"/>
    <lineage>
        <taxon>Bacteria</taxon>
        <taxon>Pseudomonadati</taxon>
        <taxon>Pseudomonadota</taxon>
        <taxon>Betaproteobacteria</taxon>
        <taxon>Burkholderiales</taxon>
        <taxon>Comamonadaceae</taxon>
        <taxon>Malikia</taxon>
    </lineage>
</organism>
<gene>
    <name evidence="1" type="ORF">F5985_10110</name>
</gene>
<dbReference type="AlphaFoldDB" id="A0A7C9NC72"/>
<dbReference type="GO" id="GO:0004803">
    <property type="term" value="F:transposase activity"/>
    <property type="evidence" value="ECO:0007669"/>
    <property type="project" value="InterPro"/>
</dbReference>
<dbReference type="Proteomes" id="UP000481947">
    <property type="component" value="Unassembled WGS sequence"/>
</dbReference>
<accession>A0A7C9NC72</accession>
<dbReference type="Pfam" id="PF01527">
    <property type="entry name" value="HTH_Tnp_1"/>
    <property type="match status" value="1"/>
</dbReference>
<evidence type="ECO:0000313" key="2">
    <source>
        <dbReference type="Proteomes" id="UP000481947"/>
    </source>
</evidence>
<dbReference type="GO" id="GO:0003677">
    <property type="term" value="F:DNA binding"/>
    <property type="evidence" value="ECO:0007669"/>
    <property type="project" value="InterPro"/>
</dbReference>
<protein>
    <submittedName>
        <fullName evidence="1">Transposase</fullName>
    </submittedName>
</protein>
<dbReference type="EMBL" id="VYSB01000009">
    <property type="protein sequence ID" value="MYZ52479.1"/>
    <property type="molecule type" value="Genomic_DNA"/>
</dbReference>
<dbReference type="InterPro" id="IPR009057">
    <property type="entry name" value="Homeodomain-like_sf"/>
</dbReference>
<name>A0A7C9NC72_9BURK</name>
<dbReference type="InterPro" id="IPR002514">
    <property type="entry name" value="Transposase_8"/>
</dbReference>
<proteinExistence type="predicted"/>